<protein>
    <submittedName>
        <fullName evidence="1">Uncharacterized protein</fullName>
    </submittedName>
</protein>
<reference evidence="1 2" key="1">
    <citation type="submission" date="2018-03" db="EMBL/GenBank/DDBJ databases">
        <title>Genomic Encyclopedia of Archaeal and Bacterial Type Strains, Phase II (KMG-II): from individual species to whole genera.</title>
        <authorList>
            <person name="Goeker M."/>
        </authorList>
    </citation>
    <scope>NUCLEOTIDE SEQUENCE [LARGE SCALE GENOMIC DNA]</scope>
    <source>
        <strain evidence="1 2">DSM 13175</strain>
    </source>
</reference>
<evidence type="ECO:0000313" key="2">
    <source>
        <dbReference type="Proteomes" id="UP000238205"/>
    </source>
</evidence>
<dbReference type="AlphaFoldDB" id="A0A2T0W3T5"/>
<dbReference type="OrthoDB" id="10006594at2"/>
<keyword evidence="2" id="KW-1185">Reference proteome</keyword>
<proteinExistence type="predicted"/>
<evidence type="ECO:0000313" key="1">
    <source>
        <dbReference type="EMBL" id="PRY80139.1"/>
    </source>
</evidence>
<comment type="caution">
    <text evidence="1">The sequence shown here is derived from an EMBL/GenBank/DDBJ whole genome shotgun (WGS) entry which is preliminary data.</text>
</comment>
<gene>
    <name evidence="1" type="ORF">CLV38_12129</name>
</gene>
<dbReference type="Proteomes" id="UP000238205">
    <property type="component" value="Unassembled WGS sequence"/>
</dbReference>
<name>A0A2T0W3T5_9LACT</name>
<sequence length="159" mass="18038">MATKDGLLIEEGRVFRLTRKVTGENAEGLPTVIHGVKGAPVIATGEHVFQNAFEVMEMRYFRTENNFYSPFIVTLDDVVSVTDDDADIDYQTGEKVLEKYLETIRAERDKIFSDIEGEIFEDLNGANHEHASEQIKSFLDNLVTKKGGYYAFGYVEEEK</sequence>
<accession>A0A2T0W3T5</accession>
<dbReference type="EMBL" id="PVTO01000021">
    <property type="protein sequence ID" value="PRY80139.1"/>
    <property type="molecule type" value="Genomic_DNA"/>
</dbReference>
<dbReference type="RefSeq" id="WP_106194939.1">
    <property type="nucleotide sequence ID" value="NZ_PVTO01000021.1"/>
</dbReference>
<organism evidence="1 2">
    <name type="scientific">Alkalibacterium olivapovliticus</name>
    <dbReference type="NCBI Taxonomy" id="99907"/>
    <lineage>
        <taxon>Bacteria</taxon>
        <taxon>Bacillati</taxon>
        <taxon>Bacillota</taxon>
        <taxon>Bacilli</taxon>
        <taxon>Lactobacillales</taxon>
        <taxon>Carnobacteriaceae</taxon>
        <taxon>Alkalibacterium</taxon>
    </lineage>
</organism>